<protein>
    <submittedName>
        <fullName evidence="2">Uncharacterized protein</fullName>
    </submittedName>
</protein>
<gene>
    <name evidence="2" type="ORF">HYH03_008820</name>
</gene>
<evidence type="ECO:0000313" key="3">
    <source>
        <dbReference type="Proteomes" id="UP000612055"/>
    </source>
</evidence>
<feature type="region of interest" description="Disordered" evidence="1">
    <location>
        <begin position="510"/>
        <end position="589"/>
    </location>
</feature>
<feature type="compositionally biased region" description="Polar residues" evidence="1">
    <location>
        <begin position="749"/>
        <end position="765"/>
    </location>
</feature>
<dbReference type="Proteomes" id="UP000612055">
    <property type="component" value="Unassembled WGS sequence"/>
</dbReference>
<feature type="compositionally biased region" description="Low complexity" evidence="1">
    <location>
        <begin position="566"/>
        <end position="579"/>
    </location>
</feature>
<dbReference type="EMBL" id="JAEHOE010000041">
    <property type="protein sequence ID" value="KAG2492906.1"/>
    <property type="molecule type" value="Genomic_DNA"/>
</dbReference>
<proteinExistence type="predicted"/>
<accession>A0A835Y2I4</accession>
<feature type="compositionally biased region" description="Low complexity" evidence="1">
    <location>
        <begin position="537"/>
        <end position="551"/>
    </location>
</feature>
<dbReference type="AlphaFoldDB" id="A0A835Y2I4"/>
<evidence type="ECO:0000256" key="1">
    <source>
        <dbReference type="SAM" id="MobiDB-lite"/>
    </source>
</evidence>
<feature type="region of interest" description="Disordered" evidence="1">
    <location>
        <begin position="133"/>
        <end position="153"/>
    </location>
</feature>
<feature type="region of interest" description="Disordered" evidence="1">
    <location>
        <begin position="480"/>
        <end position="499"/>
    </location>
</feature>
<feature type="compositionally biased region" description="Low complexity" evidence="1">
    <location>
        <begin position="637"/>
        <end position="652"/>
    </location>
</feature>
<feature type="region of interest" description="Disordered" evidence="1">
    <location>
        <begin position="430"/>
        <end position="473"/>
    </location>
</feature>
<evidence type="ECO:0000313" key="2">
    <source>
        <dbReference type="EMBL" id="KAG2492906.1"/>
    </source>
</evidence>
<keyword evidence="3" id="KW-1185">Reference proteome</keyword>
<feature type="region of interest" description="Disordered" evidence="1">
    <location>
        <begin position="669"/>
        <end position="772"/>
    </location>
</feature>
<feature type="compositionally biased region" description="Polar residues" evidence="1">
    <location>
        <begin position="711"/>
        <end position="726"/>
    </location>
</feature>
<name>A0A835Y2I4_9CHLO</name>
<reference evidence="2" key="1">
    <citation type="journal article" date="2020" name="bioRxiv">
        <title>Comparative genomics of Chlamydomonas.</title>
        <authorList>
            <person name="Craig R.J."/>
            <person name="Hasan A.R."/>
            <person name="Ness R.W."/>
            <person name="Keightley P.D."/>
        </authorList>
    </citation>
    <scope>NUCLEOTIDE SEQUENCE</scope>
    <source>
        <strain evidence="2">CCAP 11/70</strain>
    </source>
</reference>
<organism evidence="2 3">
    <name type="scientific">Edaphochlamys debaryana</name>
    <dbReference type="NCBI Taxonomy" id="47281"/>
    <lineage>
        <taxon>Eukaryota</taxon>
        <taxon>Viridiplantae</taxon>
        <taxon>Chlorophyta</taxon>
        <taxon>core chlorophytes</taxon>
        <taxon>Chlorophyceae</taxon>
        <taxon>CS clade</taxon>
        <taxon>Chlamydomonadales</taxon>
        <taxon>Chlamydomonadales incertae sedis</taxon>
        <taxon>Edaphochlamys</taxon>
    </lineage>
</organism>
<sequence>MEKQSDLPGGRRTLFLDLEVLCGVAVGAQRWSGPPLELPCPVAVSAVCSKPGTATTTPAALDDLLIDSADVGVGPSRDFGEGAIAFGPAEPEEAPDLGPFAPRSPEHVVSAGAVSFSQLLLQTALAESEEITMPRAPEADWGEEPSDEQPPMDGGMSCSFVRELAASAGASELNIRSASAPCAFYSPAPTSLSNASNVRSGSHPPSSSALPLSLMAPPPGPIPASSLRPGARRFLLAVQPFFTIVAFSHRGEAWERAMLQLVDPHRQCLALRATYTGCGAWPFGTIAPVPRLLSGGGGGGGRATSPAAARRSLSADPFAAADAAADAETNYPVLVSPARRSIFGLLGDSVVQVEPYDPSHGPYDDVLHQLAAVLVRNLAFSLASPAVPERTPLPVSTALQRLGLWPGPLRGSVAMEILRARHMPQSPIPDGGAIGGAASAAGGGGGSTGGGGGATGAMQGRTPRRSLPQRGSVSRNLAPILEDGEPEVGQAGGRSFDCGVRRGETLGAVVSRMRSNTAPGNDSPLRGGGRSPPTPSPDSRFSTPSDPSSAGSGSGPESDRLRYMRSSSATGSTGSASACGGTGTGSVHRLGSLLSSAASWDATWGAAPDATVDSPRLSSVGRGSRTSPPKTPPKSPLAPVEEAPPANPARKLASAAAQLWLSSRFFKRHSGAGSAGADRGSRRGSGAGSGSKSEGEGRGSDPGMEPFGPVRTQSFGAATLEQQHSGSIAAKSRLRSKAGVGRASGHASPATSGAESGPESQQQARGSKRSASKSLVGLWVSSLLNKGLSLQSRMDSRRGPKSRSRAGESGDESEACLSDLGSGGGTGPATPLPVSADL</sequence>
<comment type="caution">
    <text evidence="2">The sequence shown here is derived from an EMBL/GenBank/DDBJ whole genome shotgun (WGS) entry which is preliminary data.</text>
</comment>
<dbReference type="OrthoDB" id="563304at2759"/>
<feature type="compositionally biased region" description="Gly residues" evidence="1">
    <location>
        <begin position="441"/>
        <end position="455"/>
    </location>
</feature>
<feature type="region of interest" description="Disordered" evidence="1">
    <location>
        <begin position="788"/>
        <end position="838"/>
    </location>
</feature>
<feature type="region of interest" description="Disordered" evidence="1">
    <location>
        <begin position="606"/>
        <end position="652"/>
    </location>
</feature>